<keyword evidence="2" id="KW-1185">Reference proteome</keyword>
<dbReference type="GO" id="GO:0016874">
    <property type="term" value="F:ligase activity"/>
    <property type="evidence" value="ECO:0007669"/>
    <property type="project" value="UniProtKB-KW"/>
</dbReference>
<dbReference type="Gene3D" id="3.40.50.12780">
    <property type="entry name" value="N-terminal domain of ligase-like"/>
    <property type="match status" value="1"/>
</dbReference>
<dbReference type="PANTHER" id="PTHR36932:SF1">
    <property type="entry name" value="CAPSULAR POLYSACCHARIDE BIOSYNTHESIS PROTEIN"/>
    <property type="match status" value="1"/>
</dbReference>
<evidence type="ECO:0000313" key="2">
    <source>
        <dbReference type="Proteomes" id="UP000198384"/>
    </source>
</evidence>
<organism evidence="1 2">
    <name type="scientific">Lutibacter agarilyticus</name>
    <dbReference type="NCBI Taxonomy" id="1109740"/>
    <lineage>
        <taxon>Bacteria</taxon>
        <taxon>Pseudomonadati</taxon>
        <taxon>Bacteroidota</taxon>
        <taxon>Flavobacteriia</taxon>
        <taxon>Flavobacteriales</taxon>
        <taxon>Flavobacteriaceae</taxon>
        <taxon>Lutibacter</taxon>
    </lineage>
</organism>
<dbReference type="OrthoDB" id="580775at2"/>
<proteinExistence type="predicted"/>
<dbReference type="EMBL" id="FZNT01000011">
    <property type="protein sequence ID" value="SNR75705.1"/>
    <property type="molecule type" value="Genomic_DNA"/>
</dbReference>
<gene>
    <name evidence="1" type="ORF">SAMN06265371_11177</name>
</gene>
<dbReference type="InterPro" id="IPR042099">
    <property type="entry name" value="ANL_N_sf"/>
</dbReference>
<dbReference type="RefSeq" id="WP_089382786.1">
    <property type="nucleotide sequence ID" value="NZ_FZNT01000011.1"/>
</dbReference>
<protein>
    <submittedName>
        <fullName evidence="1">Phenylacetate-CoA ligase</fullName>
    </submittedName>
</protein>
<sequence length="432" mass="50203">MDSIVNIMWAKIRFKIGQRLRNPSLKEWFNFLKKSEHFSIEELEAYQLQQLQKLVKLAYQHSVYYKKRFDAVGFKPQDITSLNDLHKLPVISKEELIANTTAIHTNLNFGKTFQCSTSGTSGQSLKFNREEPADSFNRASIFRGYSWYNVQPWERNGYFWGFNFRGFSKLKTQFLDHLQNRFRLFSYESNELKSFIAKLQNSSYVHGYASMVYEVANYMNKHQLSVQLKMVKGTSEKIQEAYQLAIQKAFGQKVISEYGAAETGIIAFECPAGNMHLNMEGVLVEEIEDEIIVTNLQMHAFPIIRYKLGDYIKLAPKETTCKCGMQHSILEEVTGRIGGLVYGLSETYPSLYFYYIFKNLAEKGVKLTYQVQQEKKGELVFIIEQSLSSTILKLLEEEIKRYFYQDLNYVIKDGQRIVSNNKKLKSFISTIN</sequence>
<dbReference type="Proteomes" id="UP000198384">
    <property type="component" value="Unassembled WGS sequence"/>
</dbReference>
<accession>A0A238YX68</accession>
<keyword evidence="1" id="KW-0436">Ligase</keyword>
<dbReference type="PANTHER" id="PTHR36932">
    <property type="entry name" value="CAPSULAR POLYSACCHARIDE BIOSYNTHESIS PROTEIN"/>
    <property type="match status" value="1"/>
</dbReference>
<evidence type="ECO:0000313" key="1">
    <source>
        <dbReference type="EMBL" id="SNR75705.1"/>
    </source>
</evidence>
<dbReference type="InterPro" id="IPR053158">
    <property type="entry name" value="CapK_Type1_Caps_Biosynth"/>
</dbReference>
<name>A0A238YX68_9FLAO</name>
<reference evidence="1 2" key="1">
    <citation type="submission" date="2017-06" db="EMBL/GenBank/DDBJ databases">
        <authorList>
            <person name="Kim H.J."/>
            <person name="Triplett B.A."/>
        </authorList>
    </citation>
    <scope>NUCLEOTIDE SEQUENCE [LARGE SCALE GENOMIC DNA]</scope>
    <source>
        <strain evidence="1 2">DSM 29150</strain>
    </source>
</reference>
<dbReference type="AlphaFoldDB" id="A0A238YX68"/>